<feature type="compositionally biased region" description="Basic residues" evidence="1">
    <location>
        <begin position="86"/>
        <end position="99"/>
    </location>
</feature>
<feature type="region of interest" description="Disordered" evidence="1">
    <location>
        <begin position="71"/>
        <end position="183"/>
    </location>
</feature>
<feature type="compositionally biased region" description="Basic residues" evidence="1">
    <location>
        <begin position="167"/>
        <end position="178"/>
    </location>
</feature>
<evidence type="ECO:0000256" key="2">
    <source>
        <dbReference type="SAM" id="SignalP"/>
    </source>
</evidence>
<reference evidence="3" key="1">
    <citation type="submission" date="2015-02" db="EMBL/GenBank/DDBJ databases">
        <authorList>
            <person name="Chooi Y.-H."/>
        </authorList>
    </citation>
    <scope>NUCLEOTIDE SEQUENCE</scope>
    <source>
        <tissue evidence="3">Mantle</tissue>
    </source>
</reference>
<organism evidence="3">
    <name type="scientific">Mytilus coruscus</name>
    <name type="common">Sea mussel</name>
    <dbReference type="NCBI Taxonomy" id="42192"/>
    <lineage>
        <taxon>Eukaryota</taxon>
        <taxon>Metazoa</taxon>
        <taxon>Spiralia</taxon>
        <taxon>Lophotrochozoa</taxon>
        <taxon>Mollusca</taxon>
        <taxon>Bivalvia</taxon>
        <taxon>Autobranchia</taxon>
        <taxon>Pteriomorphia</taxon>
        <taxon>Mytilida</taxon>
        <taxon>Mytiloidea</taxon>
        <taxon>Mytilidae</taxon>
        <taxon>Mytilinae</taxon>
        <taxon>Mytilus</taxon>
    </lineage>
</organism>
<feature type="signal peptide" evidence="2">
    <location>
        <begin position="1"/>
        <end position="20"/>
    </location>
</feature>
<dbReference type="EMBL" id="KP757796">
    <property type="protein sequence ID" value="AKS48160.1"/>
    <property type="molecule type" value="mRNA"/>
</dbReference>
<protein>
    <submittedName>
        <fullName evidence="3">KS-rich protein</fullName>
    </submittedName>
</protein>
<evidence type="ECO:0000256" key="1">
    <source>
        <dbReference type="SAM" id="MobiDB-lite"/>
    </source>
</evidence>
<feature type="compositionally biased region" description="Basic and acidic residues" evidence="1">
    <location>
        <begin position="157"/>
        <end position="166"/>
    </location>
</feature>
<feature type="region of interest" description="Disordered" evidence="1">
    <location>
        <begin position="436"/>
        <end position="466"/>
    </location>
</feature>
<name>A0A0K0YB04_MYTCO</name>
<evidence type="ECO:0000313" key="3">
    <source>
        <dbReference type="EMBL" id="AKS48160.1"/>
    </source>
</evidence>
<accession>A0A0K0YB04</accession>
<feature type="chain" id="PRO_5005455017" evidence="2">
    <location>
        <begin position="21"/>
        <end position="466"/>
    </location>
</feature>
<feature type="compositionally biased region" description="Polar residues" evidence="1">
    <location>
        <begin position="455"/>
        <end position="466"/>
    </location>
</feature>
<keyword evidence="2" id="KW-0732">Signal</keyword>
<sequence length="466" mass="53649">MKELFISIIALVFFIAEANGQKLNNLPKYYEEKLLRKIKHSLSPEEITIIEKFNNLKDFYPDGERHHVLRKRNAVQSMGEAQGTSLRKKRKRRRRKQKPSIKSSIDRSISPSSNEPQNGKFEHPRGRQGRRRRPRPSDQPSIKSSIDGPINPSPNEPRNEIFDKPRGRQGRQGQKRIIKPSTVIQEAPVLSEANEESNDGLLKAKELHANHIKTDNMRANRLQADTIRADRVKAQDVVVTSKKPKRKQSRPRLKEFIDPSIGIQRINSLTDIPNFDQDFAKLFNKHDFRQFELLKTEPRSMYRKPSLLDSQFSQQQSVRDNSQMFPQQKIADNTQLFQQQHISDGRYLRPAIETKRRLSQFNQPPPLPPTDILPEFSSSNILNKIPALSEFIADDSSFAQKGNNQNVIQQDTLLRGAPPPVTPSAFDEFTNINAQNNRKGKNTDQATDKTAKTYMKNSKSTDPWFF</sequence>
<feature type="compositionally biased region" description="Low complexity" evidence="1">
    <location>
        <begin position="100"/>
        <end position="113"/>
    </location>
</feature>
<dbReference type="AlphaFoldDB" id="A0A0K0YB04"/>
<proteinExistence type="evidence at transcript level"/>